<dbReference type="AlphaFoldDB" id="A0A2H3B5H2"/>
<keyword evidence="1" id="KW-0472">Membrane</keyword>
<evidence type="ECO:0000313" key="3">
    <source>
        <dbReference type="Proteomes" id="UP000218334"/>
    </source>
</evidence>
<keyword evidence="1" id="KW-0812">Transmembrane</keyword>
<reference evidence="3" key="1">
    <citation type="journal article" date="2017" name="Nat. Ecol. Evol.">
        <title>Genome expansion and lineage-specific genetic innovations in the forest pathogenic fungi Armillaria.</title>
        <authorList>
            <person name="Sipos G."/>
            <person name="Prasanna A.N."/>
            <person name="Walter M.C."/>
            <person name="O'Connor E."/>
            <person name="Balint B."/>
            <person name="Krizsan K."/>
            <person name="Kiss B."/>
            <person name="Hess J."/>
            <person name="Varga T."/>
            <person name="Slot J."/>
            <person name="Riley R."/>
            <person name="Boka B."/>
            <person name="Rigling D."/>
            <person name="Barry K."/>
            <person name="Lee J."/>
            <person name="Mihaltcheva S."/>
            <person name="LaButti K."/>
            <person name="Lipzen A."/>
            <person name="Waldron R."/>
            <person name="Moloney N.M."/>
            <person name="Sperisen C."/>
            <person name="Kredics L."/>
            <person name="Vagvoelgyi C."/>
            <person name="Patrignani A."/>
            <person name="Fitzpatrick D."/>
            <person name="Nagy I."/>
            <person name="Doyle S."/>
            <person name="Anderson J.B."/>
            <person name="Grigoriev I.V."/>
            <person name="Gueldener U."/>
            <person name="Muensterkoetter M."/>
            <person name="Nagy L.G."/>
        </authorList>
    </citation>
    <scope>NUCLEOTIDE SEQUENCE [LARGE SCALE GENOMIC DNA]</scope>
    <source>
        <strain evidence="3">28-4</strain>
    </source>
</reference>
<sequence>MKRRQRQHRPHRTCPYRQLQGVRCPNTMRTRISCRLKVTFAGIAMPRPFVMSPPALTEPFFLQNPHPPNNRPPLHHDVLQSQVFLLTCPQIIKVVLPPLLRNPCLVCIPRRLLFSLLRAFLWKLKTIIHLNNFCWFLMNNTRRPGILAYLLLIMTLDQLSLCCLYGHSS</sequence>
<organism evidence="2 3">
    <name type="scientific">Armillaria solidipes</name>
    <dbReference type="NCBI Taxonomy" id="1076256"/>
    <lineage>
        <taxon>Eukaryota</taxon>
        <taxon>Fungi</taxon>
        <taxon>Dikarya</taxon>
        <taxon>Basidiomycota</taxon>
        <taxon>Agaricomycotina</taxon>
        <taxon>Agaricomycetes</taxon>
        <taxon>Agaricomycetidae</taxon>
        <taxon>Agaricales</taxon>
        <taxon>Marasmiineae</taxon>
        <taxon>Physalacriaceae</taxon>
        <taxon>Armillaria</taxon>
    </lineage>
</organism>
<name>A0A2H3B5H2_9AGAR</name>
<dbReference type="Proteomes" id="UP000218334">
    <property type="component" value="Unassembled WGS sequence"/>
</dbReference>
<evidence type="ECO:0000256" key="1">
    <source>
        <dbReference type="SAM" id="Phobius"/>
    </source>
</evidence>
<dbReference type="EMBL" id="KZ293442">
    <property type="protein sequence ID" value="PBK66149.1"/>
    <property type="molecule type" value="Genomic_DNA"/>
</dbReference>
<feature type="transmembrane region" description="Helical" evidence="1">
    <location>
        <begin position="146"/>
        <end position="167"/>
    </location>
</feature>
<keyword evidence="1" id="KW-1133">Transmembrane helix</keyword>
<gene>
    <name evidence="2" type="ORF">ARMSODRAFT_370954</name>
</gene>
<keyword evidence="3" id="KW-1185">Reference proteome</keyword>
<accession>A0A2H3B5H2</accession>
<protein>
    <submittedName>
        <fullName evidence="2">Uncharacterized protein</fullName>
    </submittedName>
</protein>
<evidence type="ECO:0000313" key="2">
    <source>
        <dbReference type="EMBL" id="PBK66149.1"/>
    </source>
</evidence>
<proteinExistence type="predicted"/>